<dbReference type="Pfam" id="PF01738">
    <property type="entry name" value="DLH"/>
    <property type="match status" value="1"/>
</dbReference>
<keyword evidence="3" id="KW-1185">Reference proteome</keyword>
<dbReference type="EMBL" id="JAGMVJ010000016">
    <property type="protein sequence ID" value="KAH7079439.1"/>
    <property type="molecule type" value="Genomic_DNA"/>
</dbReference>
<dbReference type="SUPFAM" id="SSF53474">
    <property type="entry name" value="alpha/beta-Hydrolases"/>
    <property type="match status" value="1"/>
</dbReference>
<dbReference type="AlphaFoldDB" id="A0A8K0VUS0"/>
<dbReference type="PANTHER" id="PTHR17630">
    <property type="entry name" value="DIENELACTONE HYDROLASE"/>
    <property type="match status" value="1"/>
</dbReference>
<organism evidence="2 3">
    <name type="scientific">Paraphoma chrysanthemicola</name>
    <dbReference type="NCBI Taxonomy" id="798071"/>
    <lineage>
        <taxon>Eukaryota</taxon>
        <taxon>Fungi</taxon>
        <taxon>Dikarya</taxon>
        <taxon>Ascomycota</taxon>
        <taxon>Pezizomycotina</taxon>
        <taxon>Dothideomycetes</taxon>
        <taxon>Pleosporomycetidae</taxon>
        <taxon>Pleosporales</taxon>
        <taxon>Pleosporineae</taxon>
        <taxon>Phaeosphaeriaceae</taxon>
        <taxon>Paraphoma</taxon>
    </lineage>
</organism>
<feature type="domain" description="Dienelactone hydrolase" evidence="1">
    <location>
        <begin position="40"/>
        <end position="254"/>
    </location>
</feature>
<dbReference type="GO" id="GO:0016787">
    <property type="term" value="F:hydrolase activity"/>
    <property type="evidence" value="ECO:0007669"/>
    <property type="project" value="UniProtKB-KW"/>
</dbReference>
<gene>
    <name evidence="2" type="ORF">FB567DRAFT_122163</name>
</gene>
<evidence type="ECO:0000259" key="1">
    <source>
        <dbReference type="Pfam" id="PF01738"/>
    </source>
</evidence>
<sequence>MTTSTSFSTCCLKSFSWDGTPAGQEATFAGNPAYITGTDPNAAVLYVHDALGWKFSNARLLADHFAREANVTVYMPDFFGGEELDAEKILAGKWAEINIVDFAKRNSRDVREPEIFAAARELRSKYRKVGTVGYCFGGWAVLRLGAKEHQPPLMDCVVCVHPSWATRDDFDDYGSVPIQIISPAVDMQFSDDLKVHAFQNLVMERKGDNGVPVDWVHFPGVQHGCMTKGDERVKGEREAMIRGKDSAVAWFKHWLSD</sequence>
<proteinExistence type="predicted"/>
<evidence type="ECO:0000313" key="2">
    <source>
        <dbReference type="EMBL" id="KAH7079439.1"/>
    </source>
</evidence>
<dbReference type="InterPro" id="IPR029058">
    <property type="entry name" value="AB_hydrolase_fold"/>
</dbReference>
<dbReference type="PANTHER" id="PTHR17630:SF55">
    <property type="entry name" value="DIENELACTONE HYDROLASE FAMILY PROTEIN (AFU_ORTHOLOGUE AFUA_1G01900)"/>
    <property type="match status" value="1"/>
</dbReference>
<dbReference type="InterPro" id="IPR002925">
    <property type="entry name" value="Dienelactn_hydro"/>
</dbReference>
<protein>
    <submittedName>
        <fullName evidence="2">Alpha/Beta hydrolase protein</fullName>
    </submittedName>
</protein>
<comment type="caution">
    <text evidence="2">The sequence shown here is derived from an EMBL/GenBank/DDBJ whole genome shotgun (WGS) entry which is preliminary data.</text>
</comment>
<accession>A0A8K0VUS0</accession>
<reference evidence="2" key="1">
    <citation type="journal article" date="2021" name="Nat. Commun.">
        <title>Genetic determinants of endophytism in the Arabidopsis root mycobiome.</title>
        <authorList>
            <person name="Mesny F."/>
            <person name="Miyauchi S."/>
            <person name="Thiergart T."/>
            <person name="Pickel B."/>
            <person name="Atanasova L."/>
            <person name="Karlsson M."/>
            <person name="Huettel B."/>
            <person name="Barry K.W."/>
            <person name="Haridas S."/>
            <person name="Chen C."/>
            <person name="Bauer D."/>
            <person name="Andreopoulos W."/>
            <person name="Pangilinan J."/>
            <person name="LaButti K."/>
            <person name="Riley R."/>
            <person name="Lipzen A."/>
            <person name="Clum A."/>
            <person name="Drula E."/>
            <person name="Henrissat B."/>
            <person name="Kohler A."/>
            <person name="Grigoriev I.V."/>
            <person name="Martin F.M."/>
            <person name="Hacquard S."/>
        </authorList>
    </citation>
    <scope>NUCLEOTIDE SEQUENCE</scope>
    <source>
        <strain evidence="2">MPI-SDFR-AT-0120</strain>
    </source>
</reference>
<keyword evidence="2" id="KW-0378">Hydrolase</keyword>
<evidence type="ECO:0000313" key="3">
    <source>
        <dbReference type="Proteomes" id="UP000813461"/>
    </source>
</evidence>
<name>A0A8K0VUS0_9PLEO</name>
<dbReference type="Proteomes" id="UP000813461">
    <property type="component" value="Unassembled WGS sequence"/>
</dbReference>
<dbReference type="Gene3D" id="3.40.50.1820">
    <property type="entry name" value="alpha/beta hydrolase"/>
    <property type="match status" value="1"/>
</dbReference>
<dbReference type="OrthoDB" id="10019231at2759"/>